<accession>A0A915L4J2</accession>
<name>A0A915L4J2_ROMCU</name>
<feature type="compositionally biased region" description="Pro residues" evidence="1">
    <location>
        <begin position="292"/>
        <end position="308"/>
    </location>
</feature>
<keyword evidence="2" id="KW-1185">Reference proteome</keyword>
<dbReference type="AlphaFoldDB" id="A0A915L4J2"/>
<proteinExistence type="predicted"/>
<evidence type="ECO:0000313" key="3">
    <source>
        <dbReference type="WBParaSite" id="nRc.2.0.1.t45422-RA"/>
    </source>
</evidence>
<dbReference type="WBParaSite" id="nRc.2.0.1.t45422-RA">
    <property type="protein sequence ID" value="nRc.2.0.1.t45422-RA"/>
    <property type="gene ID" value="nRc.2.0.1.g45422"/>
</dbReference>
<evidence type="ECO:0000256" key="1">
    <source>
        <dbReference type="SAM" id="MobiDB-lite"/>
    </source>
</evidence>
<organism evidence="2 3">
    <name type="scientific">Romanomermis culicivorax</name>
    <name type="common">Nematode worm</name>
    <dbReference type="NCBI Taxonomy" id="13658"/>
    <lineage>
        <taxon>Eukaryota</taxon>
        <taxon>Metazoa</taxon>
        <taxon>Ecdysozoa</taxon>
        <taxon>Nematoda</taxon>
        <taxon>Enoplea</taxon>
        <taxon>Dorylaimia</taxon>
        <taxon>Mermithida</taxon>
        <taxon>Mermithoidea</taxon>
        <taxon>Mermithidae</taxon>
        <taxon>Romanomermis</taxon>
    </lineage>
</organism>
<feature type="compositionally biased region" description="Polar residues" evidence="1">
    <location>
        <begin position="264"/>
        <end position="290"/>
    </location>
</feature>
<feature type="region of interest" description="Disordered" evidence="1">
    <location>
        <begin position="220"/>
        <end position="308"/>
    </location>
</feature>
<reference evidence="3" key="1">
    <citation type="submission" date="2022-11" db="UniProtKB">
        <authorList>
            <consortium name="WormBaseParasite"/>
        </authorList>
    </citation>
    <scope>IDENTIFICATION</scope>
</reference>
<sequence>MSTVRFRLDDEQLPFSTAAQSHQFLHFYRSCESNTSSSRTVLSPYQKCEPDSCCTVRIFSQFSGFEKEPKFAGYSPIGRISPSYGQTGSQGFDQTFGSLGPGGRSFFQSNGTPSGHIVETVHEYSSSSSPTIAVQKMDSPFLYNTSCRVHETANNKPLQQELFDGRMERPAFDSVNSQRSNSPKYDLLARLKTRNPLLADSVDTDICLSMVNETRPSYQIKTAGKEPLSPPHLTSLIENGGGARQFSKFSSSSDRREPFHAYFSPSSPSNYSTLASTNLSPASYTKKSFSPTPQPPPPPPPPLPPYPK</sequence>
<protein>
    <submittedName>
        <fullName evidence="3">Uncharacterized protein</fullName>
    </submittedName>
</protein>
<dbReference type="Proteomes" id="UP000887565">
    <property type="component" value="Unplaced"/>
</dbReference>
<evidence type="ECO:0000313" key="2">
    <source>
        <dbReference type="Proteomes" id="UP000887565"/>
    </source>
</evidence>